<dbReference type="Proteomes" id="UP001597045">
    <property type="component" value="Unassembled WGS sequence"/>
</dbReference>
<dbReference type="EMBL" id="JBHTIS010004518">
    <property type="protein sequence ID" value="MFD1052550.1"/>
    <property type="molecule type" value="Genomic_DNA"/>
</dbReference>
<comment type="caution">
    <text evidence="1">The sequence shown here is derived from an EMBL/GenBank/DDBJ whole genome shotgun (WGS) entry which is preliminary data.</text>
</comment>
<sequence>GANAVQRASYYFQGSASTTAKSHPFHGPFADQWQTLDVADPVVYASCANDRLFNINTELRVSVGTSNPALGSFISMDAPDRNPNAHYKFAWKHC</sequence>
<keyword evidence="2" id="KW-1185">Reference proteome</keyword>
<protein>
    <submittedName>
        <fullName evidence="1">DUF4360 domain-containing protein</fullName>
    </submittedName>
</protein>
<reference evidence="2" key="1">
    <citation type="journal article" date="2019" name="Int. J. Syst. Evol. Microbiol.">
        <title>The Global Catalogue of Microorganisms (GCM) 10K type strain sequencing project: providing services to taxonomists for standard genome sequencing and annotation.</title>
        <authorList>
            <consortium name="The Broad Institute Genomics Platform"/>
            <consortium name="The Broad Institute Genome Sequencing Center for Infectious Disease"/>
            <person name="Wu L."/>
            <person name="Ma J."/>
        </authorList>
    </citation>
    <scope>NUCLEOTIDE SEQUENCE [LARGE SCALE GENOMIC DNA]</scope>
    <source>
        <strain evidence="2">JCM 31486</strain>
    </source>
</reference>
<evidence type="ECO:0000313" key="2">
    <source>
        <dbReference type="Proteomes" id="UP001597045"/>
    </source>
</evidence>
<feature type="non-terminal residue" evidence="1">
    <location>
        <position position="1"/>
    </location>
</feature>
<accession>A0ABW3MSS3</accession>
<organism evidence="1 2">
    <name type="scientific">Kibdelosporangium lantanae</name>
    <dbReference type="NCBI Taxonomy" id="1497396"/>
    <lineage>
        <taxon>Bacteria</taxon>
        <taxon>Bacillati</taxon>
        <taxon>Actinomycetota</taxon>
        <taxon>Actinomycetes</taxon>
        <taxon>Pseudonocardiales</taxon>
        <taxon>Pseudonocardiaceae</taxon>
        <taxon>Kibdelosporangium</taxon>
    </lineage>
</organism>
<evidence type="ECO:0000313" key="1">
    <source>
        <dbReference type="EMBL" id="MFD1052550.1"/>
    </source>
</evidence>
<name>A0ABW3MSS3_9PSEU</name>
<dbReference type="Pfam" id="PF14273">
    <property type="entry name" value="DUF4360"/>
    <property type="match status" value="1"/>
</dbReference>
<gene>
    <name evidence="1" type="ORF">ACFQ1S_46635</name>
</gene>
<proteinExistence type="predicted"/>
<dbReference type="InterPro" id="IPR025649">
    <property type="entry name" value="DUF4360"/>
</dbReference>